<keyword evidence="3 6" id="KW-1133">Transmembrane helix</keyword>
<feature type="region of interest" description="Disordered" evidence="5">
    <location>
        <begin position="359"/>
        <end position="430"/>
    </location>
</feature>
<evidence type="ECO:0000313" key="8">
    <source>
        <dbReference type="EMBL" id="EKF25348.1"/>
    </source>
</evidence>
<dbReference type="STRING" id="1122247.GCA_000379865_01568"/>
<accession>K5B9F3</accession>
<feature type="transmembrane region" description="Helical" evidence="6">
    <location>
        <begin position="229"/>
        <end position="251"/>
    </location>
</feature>
<evidence type="ECO:0000259" key="7">
    <source>
        <dbReference type="SMART" id="SM00752"/>
    </source>
</evidence>
<keyword evidence="2 6" id="KW-0812">Transmembrane</keyword>
<feature type="domain" description="HTTM-like" evidence="7">
    <location>
        <begin position="27"/>
        <end position="294"/>
    </location>
</feature>
<dbReference type="EMBL" id="AMRA01000016">
    <property type="protein sequence ID" value="EKF25348.1"/>
    <property type="molecule type" value="Genomic_DNA"/>
</dbReference>
<feature type="transmembrane region" description="Helical" evidence="6">
    <location>
        <begin position="88"/>
        <end position="121"/>
    </location>
</feature>
<evidence type="ECO:0000313" key="9">
    <source>
        <dbReference type="Proteomes" id="UP000006265"/>
    </source>
</evidence>
<evidence type="ECO:0000256" key="4">
    <source>
        <dbReference type="ARBA" id="ARBA00023136"/>
    </source>
</evidence>
<dbReference type="InterPro" id="IPR052964">
    <property type="entry name" value="Sporulation_signal_mat"/>
</dbReference>
<protein>
    <submittedName>
        <fullName evidence="8">Vitamin K-dependent gamma-carboxylase family protein</fullName>
    </submittedName>
</protein>
<dbReference type="InterPro" id="IPR053934">
    <property type="entry name" value="HTTM_dom"/>
</dbReference>
<gene>
    <name evidence="8" type="ORF">C731_0585</name>
</gene>
<keyword evidence="4 6" id="KW-0472">Membrane</keyword>
<dbReference type="Pfam" id="PF05090">
    <property type="entry name" value="HTTM"/>
    <property type="match status" value="1"/>
</dbReference>
<dbReference type="Proteomes" id="UP000006265">
    <property type="component" value="Unassembled WGS sequence"/>
</dbReference>
<organism evidence="8 9">
    <name type="scientific">Mycolicibacterium hassiacum (strain DSM 44199 / CIP 105218 / JCM 12690 / 3849)</name>
    <name type="common">Mycobacterium hassiacum</name>
    <dbReference type="NCBI Taxonomy" id="1122247"/>
    <lineage>
        <taxon>Bacteria</taxon>
        <taxon>Bacillati</taxon>
        <taxon>Actinomycetota</taxon>
        <taxon>Actinomycetes</taxon>
        <taxon>Mycobacteriales</taxon>
        <taxon>Mycobacteriaceae</taxon>
        <taxon>Mycolicibacterium</taxon>
    </lineage>
</organism>
<dbReference type="PANTHER" id="PTHR39535:SF2">
    <property type="entry name" value="HTTM DOMAIN-CONTAINING PROTEIN"/>
    <property type="match status" value="1"/>
</dbReference>
<feature type="compositionally biased region" description="Basic and acidic residues" evidence="5">
    <location>
        <begin position="362"/>
        <end position="376"/>
    </location>
</feature>
<reference evidence="8 9" key="1">
    <citation type="journal article" date="2012" name="J. Bacteriol.">
        <title>Genome sequence of Mycobacterium hassiacum DSM 44199, a rare source of heat-stable mycobacterial proteins.</title>
        <authorList>
            <person name="Tiago I."/>
            <person name="Maranha A."/>
            <person name="Mendes V."/>
            <person name="Alarico S."/>
            <person name="Moynihan P.J."/>
            <person name="Clarke A.J."/>
            <person name="Macedo-Ribeiro S."/>
            <person name="Pereira P.J."/>
            <person name="Empadinhas N."/>
        </authorList>
    </citation>
    <scope>NUCLEOTIDE SEQUENCE [LARGE SCALE GENOMIC DNA]</scope>
    <source>
        <strain evidence="9">DSM 44199 / CIP 105218 / JCM 12690 / 3849</strain>
    </source>
</reference>
<evidence type="ECO:0000256" key="2">
    <source>
        <dbReference type="ARBA" id="ARBA00022692"/>
    </source>
</evidence>
<dbReference type="SMART" id="SM00752">
    <property type="entry name" value="HTTM"/>
    <property type="match status" value="1"/>
</dbReference>
<dbReference type="eggNOG" id="COG3011">
    <property type="taxonomic scope" value="Bacteria"/>
</dbReference>
<dbReference type="InterPro" id="IPR011020">
    <property type="entry name" value="HTTM-like"/>
</dbReference>
<dbReference type="RefSeq" id="WP_005624388.1">
    <property type="nucleotide sequence ID" value="NZ_AMRA01000016.1"/>
</dbReference>
<dbReference type="OrthoDB" id="128729at2"/>
<name>K5B9F3_MYCHD</name>
<dbReference type="PANTHER" id="PTHR39535">
    <property type="entry name" value="SPORULATION-DELAYING PROTEIN SDPB"/>
    <property type="match status" value="1"/>
</dbReference>
<evidence type="ECO:0000256" key="3">
    <source>
        <dbReference type="ARBA" id="ARBA00022989"/>
    </source>
</evidence>
<dbReference type="GO" id="GO:0012505">
    <property type="term" value="C:endomembrane system"/>
    <property type="evidence" value="ECO:0007669"/>
    <property type="project" value="UniProtKB-SubCell"/>
</dbReference>
<feature type="transmembrane region" description="Helical" evidence="6">
    <location>
        <begin position="32"/>
        <end position="51"/>
    </location>
</feature>
<feature type="compositionally biased region" description="Basic and acidic residues" evidence="5">
    <location>
        <begin position="394"/>
        <end position="403"/>
    </location>
</feature>
<comment type="caution">
    <text evidence="8">The sequence shown here is derived from an EMBL/GenBank/DDBJ whole genome shotgun (WGS) entry which is preliminary data.</text>
</comment>
<evidence type="ECO:0000256" key="5">
    <source>
        <dbReference type="SAM" id="MobiDB-lite"/>
    </source>
</evidence>
<feature type="transmembrane region" description="Helical" evidence="6">
    <location>
        <begin position="174"/>
        <end position="193"/>
    </location>
</feature>
<sequence>MSPASTAVSGIREHAASFVQKWREFFFTPQPTYTLGLVRIAFGLLALMWSIEVGQDLYDRFGATRFVPKTSSPDYLWSIFQLFPSDDALMLGWIVLMAASVALIVGWHTRIAAILVFVLIMSFERQNPWIFNGGDALIRLEALFIALAPSGAALSLDERRRTGSFFSAQEREIWVLRLIQIQLSVIYLSTVIAKLRGETWQNGTAVSYALRLKDIQLIPVPESLVGSPLFSQTLTWGTLLIEAGIAILVWNRRWRLPVLLAGVVLHLSITLTLAIGFFSFAMFVLYLAFVPPERAEAFAKGVQRRLLSLRGRGEGETAEPAGFDDAPELDEVDQAEFGPEPEPAVSEVDPDEIRSALAAARGSEHRAGEHRTGEHRASRRLRVHLPDSAPRPEPVPDGRDHGAPAHALPEYPTGRHALVGAAGSPRLGDT</sequence>
<dbReference type="AlphaFoldDB" id="K5B9F3"/>
<proteinExistence type="predicted"/>
<evidence type="ECO:0000256" key="6">
    <source>
        <dbReference type="SAM" id="Phobius"/>
    </source>
</evidence>
<comment type="subcellular location">
    <subcellularLocation>
        <location evidence="1">Endomembrane system</location>
        <topology evidence="1">Multi-pass membrane protein</topology>
    </subcellularLocation>
</comment>
<feature type="transmembrane region" description="Helical" evidence="6">
    <location>
        <begin position="258"/>
        <end position="289"/>
    </location>
</feature>
<dbReference type="PATRIC" id="fig|1122247.3.peg.561"/>
<keyword evidence="9" id="KW-1185">Reference proteome</keyword>
<evidence type="ECO:0000256" key="1">
    <source>
        <dbReference type="ARBA" id="ARBA00004127"/>
    </source>
</evidence>